<reference evidence="3" key="1">
    <citation type="submission" date="2021-12" db="EMBL/GenBank/DDBJ databases">
        <title>Convergent genome expansion in fungi linked to evolution of root-endophyte symbiosis.</title>
        <authorList>
            <consortium name="DOE Joint Genome Institute"/>
            <person name="Ke Y.-H."/>
            <person name="Bonito G."/>
            <person name="Liao H.-L."/>
            <person name="Looney B."/>
            <person name="Rojas-Flechas A."/>
            <person name="Nash J."/>
            <person name="Hameed K."/>
            <person name="Schadt C."/>
            <person name="Martin F."/>
            <person name="Crous P.W."/>
            <person name="Miettinen O."/>
            <person name="Magnuson J.K."/>
            <person name="Labbe J."/>
            <person name="Jacobson D."/>
            <person name="Doktycz M.J."/>
            <person name="Veneault-Fourrey C."/>
            <person name="Kuo A."/>
            <person name="Mondo S."/>
            <person name="Calhoun S."/>
            <person name="Riley R."/>
            <person name="Ohm R."/>
            <person name="LaButti K."/>
            <person name="Andreopoulos B."/>
            <person name="Pangilinan J."/>
            <person name="Nolan M."/>
            <person name="Tritt A."/>
            <person name="Clum A."/>
            <person name="Lipzen A."/>
            <person name="Daum C."/>
            <person name="Barry K."/>
            <person name="Grigoriev I.V."/>
            <person name="Vilgalys R."/>
        </authorList>
    </citation>
    <scope>NUCLEOTIDE SEQUENCE</scope>
    <source>
        <strain evidence="3">PMI_201</strain>
    </source>
</reference>
<dbReference type="Proteomes" id="UP001201262">
    <property type="component" value="Unassembled WGS sequence"/>
</dbReference>
<dbReference type="AlphaFoldDB" id="A0AAD4KXH0"/>
<dbReference type="RefSeq" id="XP_046076363.1">
    <property type="nucleotide sequence ID" value="XM_046215099.1"/>
</dbReference>
<dbReference type="GO" id="GO:0016787">
    <property type="term" value="F:hydrolase activity"/>
    <property type="evidence" value="ECO:0007669"/>
    <property type="project" value="UniProtKB-KW"/>
</dbReference>
<dbReference type="PANTHER" id="PTHR48070:SF7">
    <property type="entry name" value="SERINE HYDROLASE FSH DOMAIN-CONTAINING PROTEIN-RELATED"/>
    <property type="match status" value="1"/>
</dbReference>
<dbReference type="PANTHER" id="PTHR48070">
    <property type="entry name" value="ESTERASE OVCA2"/>
    <property type="match status" value="1"/>
</dbReference>
<dbReference type="Gene3D" id="3.40.50.1820">
    <property type="entry name" value="alpha/beta hydrolase"/>
    <property type="match status" value="1"/>
</dbReference>
<sequence>MKILCLHGRGSNNEIFQLQTAAFRAELEDFEFEYVQGTVPHTEGNWSLYTTEFPNTPLYGYYDPLRPSSIQQAEDDLLRLIRENGPFDGVLSYSGGTALAAQIIIRDALENPFRLPGDRPFRFATFINGVTPLKVFPINDAEFTEMTMQNSTLIREASALLLRDSATRVRKSKSHFDDHDPAAIKAELMALETKTLTDGRLCLSDGRYGITRYDSDIDGILIDIPTLHVRCPEEQDFHHGQHMTQLCDPEQSMQFHHHNGEDFPRGHAEMKKIAQMIRELAEKA</sequence>
<protein>
    <submittedName>
        <fullName evidence="3">Serine hydrolase-domain-containing protein</fullName>
    </submittedName>
</protein>
<dbReference type="EMBL" id="JAJTJA010000002">
    <property type="protein sequence ID" value="KAH8703345.1"/>
    <property type="molecule type" value="Genomic_DNA"/>
</dbReference>
<evidence type="ECO:0000259" key="2">
    <source>
        <dbReference type="Pfam" id="PF03959"/>
    </source>
</evidence>
<dbReference type="GeneID" id="70245386"/>
<dbReference type="Pfam" id="PF03959">
    <property type="entry name" value="FSH1"/>
    <property type="match status" value="1"/>
</dbReference>
<dbReference type="GO" id="GO:0019748">
    <property type="term" value="P:secondary metabolic process"/>
    <property type="evidence" value="ECO:0007669"/>
    <property type="project" value="TreeGrafter"/>
</dbReference>
<feature type="domain" description="Serine hydrolase" evidence="2">
    <location>
        <begin position="1"/>
        <end position="134"/>
    </location>
</feature>
<organism evidence="3 4">
    <name type="scientific">Talaromyces proteolyticus</name>
    <dbReference type="NCBI Taxonomy" id="1131652"/>
    <lineage>
        <taxon>Eukaryota</taxon>
        <taxon>Fungi</taxon>
        <taxon>Dikarya</taxon>
        <taxon>Ascomycota</taxon>
        <taxon>Pezizomycotina</taxon>
        <taxon>Eurotiomycetes</taxon>
        <taxon>Eurotiomycetidae</taxon>
        <taxon>Eurotiales</taxon>
        <taxon>Trichocomaceae</taxon>
        <taxon>Talaromyces</taxon>
        <taxon>Talaromyces sect. Bacilispori</taxon>
    </lineage>
</organism>
<evidence type="ECO:0000313" key="4">
    <source>
        <dbReference type="Proteomes" id="UP001201262"/>
    </source>
</evidence>
<dbReference type="GO" id="GO:0005737">
    <property type="term" value="C:cytoplasm"/>
    <property type="evidence" value="ECO:0007669"/>
    <property type="project" value="TreeGrafter"/>
</dbReference>
<evidence type="ECO:0000256" key="1">
    <source>
        <dbReference type="ARBA" id="ARBA00022801"/>
    </source>
</evidence>
<accession>A0AAD4KXH0</accession>
<gene>
    <name evidence="3" type="ORF">BGW36DRAFT_369192</name>
</gene>
<comment type="caution">
    <text evidence="3">The sequence shown here is derived from an EMBL/GenBank/DDBJ whole genome shotgun (WGS) entry which is preliminary data.</text>
</comment>
<keyword evidence="1 3" id="KW-0378">Hydrolase</keyword>
<dbReference type="InterPro" id="IPR005645">
    <property type="entry name" value="FSH-like_dom"/>
</dbReference>
<proteinExistence type="predicted"/>
<keyword evidence="4" id="KW-1185">Reference proteome</keyword>
<dbReference type="GO" id="GO:0005634">
    <property type="term" value="C:nucleus"/>
    <property type="evidence" value="ECO:0007669"/>
    <property type="project" value="TreeGrafter"/>
</dbReference>
<dbReference type="InterPro" id="IPR050593">
    <property type="entry name" value="LovG"/>
</dbReference>
<dbReference type="SUPFAM" id="SSF53474">
    <property type="entry name" value="alpha/beta-Hydrolases"/>
    <property type="match status" value="1"/>
</dbReference>
<name>A0AAD4KXH0_9EURO</name>
<evidence type="ECO:0000313" key="3">
    <source>
        <dbReference type="EMBL" id="KAH8703345.1"/>
    </source>
</evidence>
<dbReference type="InterPro" id="IPR029058">
    <property type="entry name" value="AB_hydrolase_fold"/>
</dbReference>